<gene>
    <name evidence="2" type="ORF">HOLleu_01052</name>
</gene>
<comment type="caution">
    <text evidence="2">The sequence shown here is derived from an EMBL/GenBank/DDBJ whole genome shotgun (WGS) entry which is preliminary data.</text>
</comment>
<reference evidence="2" key="1">
    <citation type="submission" date="2021-10" db="EMBL/GenBank/DDBJ databases">
        <title>Tropical sea cucumber genome reveals ecological adaptation and Cuvierian tubules defense mechanism.</title>
        <authorList>
            <person name="Chen T."/>
        </authorList>
    </citation>
    <scope>NUCLEOTIDE SEQUENCE</scope>
    <source>
        <strain evidence="2">Nanhai2018</strain>
        <tissue evidence="2">Muscle</tissue>
    </source>
</reference>
<organism evidence="2 3">
    <name type="scientific">Holothuria leucospilota</name>
    <name type="common">Black long sea cucumber</name>
    <name type="synonym">Mertensiothuria leucospilota</name>
    <dbReference type="NCBI Taxonomy" id="206669"/>
    <lineage>
        <taxon>Eukaryota</taxon>
        <taxon>Metazoa</taxon>
        <taxon>Echinodermata</taxon>
        <taxon>Eleutherozoa</taxon>
        <taxon>Echinozoa</taxon>
        <taxon>Holothuroidea</taxon>
        <taxon>Aspidochirotacea</taxon>
        <taxon>Aspidochirotida</taxon>
        <taxon>Holothuriidae</taxon>
        <taxon>Holothuria</taxon>
    </lineage>
</organism>
<keyword evidence="3" id="KW-1185">Reference proteome</keyword>
<proteinExistence type="predicted"/>
<evidence type="ECO:0000313" key="2">
    <source>
        <dbReference type="EMBL" id="KAJ8048653.1"/>
    </source>
</evidence>
<feature type="region of interest" description="Disordered" evidence="1">
    <location>
        <begin position="38"/>
        <end position="81"/>
    </location>
</feature>
<dbReference type="AlphaFoldDB" id="A0A9Q1CPT1"/>
<evidence type="ECO:0000256" key="1">
    <source>
        <dbReference type="SAM" id="MobiDB-lite"/>
    </source>
</evidence>
<name>A0A9Q1CPT1_HOLLE</name>
<dbReference type="Proteomes" id="UP001152320">
    <property type="component" value="Chromosome 1"/>
</dbReference>
<protein>
    <submittedName>
        <fullName evidence="2">Uncharacterized protein</fullName>
    </submittedName>
</protein>
<sequence length="117" mass="13357">MACLNAHILHKKKGGNLSRYKFLETLCERLIKENSVVREPRRKGGPSLGENPLRLTARHFPSTVHHPPQRRRKTNQPADAMSVLPEIRGRKLFTSAGSVRNHHALEFTIQNVLLFQC</sequence>
<accession>A0A9Q1CPT1</accession>
<evidence type="ECO:0000313" key="3">
    <source>
        <dbReference type="Proteomes" id="UP001152320"/>
    </source>
</evidence>
<dbReference type="EMBL" id="JAIZAY010000001">
    <property type="protein sequence ID" value="KAJ8048653.1"/>
    <property type="molecule type" value="Genomic_DNA"/>
</dbReference>